<dbReference type="GO" id="GO:0006260">
    <property type="term" value="P:DNA replication"/>
    <property type="evidence" value="ECO:0007669"/>
    <property type="project" value="TreeGrafter"/>
</dbReference>
<dbReference type="OrthoDB" id="61127at2"/>
<sequence>MQNINEFFQKYLDQHQFTTSYRELINHALADADVQSFLRTHQNEFSEETIEKSATAIYEFVSHKSAQAKEGRETISAAGYEPVLQMNHGYIEVIYQPTSKLVIERRQAAQARRVQTVNLPKDLADITFDDYSQRFEGRLAAFEAAIDLTTQLVQRESPETYVKGLYLSGPFGLGKTYLLGAMANNLAKNGIQSTLVHFPTFAVQMKQAINDHRVWERLQALEQTPVLMIDDIGADALSPWIRDEVLSVILQYRMQERLTTCFTSNLSTSELQDYLSQTNQGVDEIKSARIMERIHFLATEYQMSGPNLRQAPLSE</sequence>
<dbReference type="InterPro" id="IPR009928">
    <property type="entry name" value="DnaI_N"/>
</dbReference>
<dbReference type="InterPro" id="IPR027417">
    <property type="entry name" value="P-loop_NTPase"/>
</dbReference>
<dbReference type="Pfam" id="PF07319">
    <property type="entry name" value="DnaI_N"/>
    <property type="match status" value="1"/>
</dbReference>
<dbReference type="PANTHER" id="PTHR30050:SF8">
    <property type="entry name" value="PRIMOSOMAL PROTEIN DNAI"/>
    <property type="match status" value="1"/>
</dbReference>
<comment type="caution">
    <text evidence="3">The sequence shown here is derived from an EMBL/GenBank/DDBJ whole genome shotgun (WGS) entry which is preliminary data.</text>
</comment>
<evidence type="ECO:0000259" key="2">
    <source>
        <dbReference type="Pfam" id="PF07319"/>
    </source>
</evidence>
<evidence type="ECO:0000313" key="3">
    <source>
        <dbReference type="EMBL" id="KRM11287.1"/>
    </source>
</evidence>
<dbReference type="PANTHER" id="PTHR30050">
    <property type="entry name" value="CHROMOSOMAL REPLICATION INITIATOR PROTEIN DNAA"/>
    <property type="match status" value="1"/>
</dbReference>
<organism evidence="3 4">
    <name type="scientific">Lapidilactobacillus concavus DSM 17758</name>
    <dbReference type="NCBI Taxonomy" id="1423735"/>
    <lineage>
        <taxon>Bacteria</taxon>
        <taxon>Bacillati</taxon>
        <taxon>Bacillota</taxon>
        <taxon>Bacilli</taxon>
        <taxon>Lactobacillales</taxon>
        <taxon>Lactobacillaceae</taxon>
        <taxon>Lapidilactobacillus</taxon>
    </lineage>
</organism>
<name>A0A0R1W0L2_9LACO</name>
<keyword evidence="4" id="KW-1185">Reference proteome</keyword>
<dbReference type="RefSeq" id="WP_057823762.1">
    <property type="nucleotide sequence ID" value="NZ_AZFX01000029.1"/>
</dbReference>
<evidence type="ECO:0000259" key="1">
    <source>
        <dbReference type="Pfam" id="PF01695"/>
    </source>
</evidence>
<gene>
    <name evidence="3" type="ORF">FC15_GL001054</name>
</gene>
<dbReference type="Pfam" id="PF01695">
    <property type="entry name" value="IstB_IS21"/>
    <property type="match status" value="1"/>
</dbReference>
<feature type="domain" description="IstB-like ATP-binding" evidence="1">
    <location>
        <begin position="163"/>
        <end position="276"/>
    </location>
</feature>
<dbReference type="GO" id="GO:0005524">
    <property type="term" value="F:ATP binding"/>
    <property type="evidence" value="ECO:0007669"/>
    <property type="project" value="InterPro"/>
</dbReference>
<accession>A0A0R1W0L2</accession>
<proteinExistence type="predicted"/>
<dbReference type="STRING" id="1423735.FC15_GL001054"/>
<dbReference type="SUPFAM" id="SSF52540">
    <property type="entry name" value="P-loop containing nucleoside triphosphate hydrolases"/>
    <property type="match status" value="1"/>
</dbReference>
<dbReference type="NCBIfam" id="NF006505">
    <property type="entry name" value="PRK08939.1"/>
    <property type="match status" value="1"/>
</dbReference>
<dbReference type="CDD" id="cd00009">
    <property type="entry name" value="AAA"/>
    <property type="match status" value="1"/>
</dbReference>
<dbReference type="EMBL" id="AZFX01000029">
    <property type="protein sequence ID" value="KRM11287.1"/>
    <property type="molecule type" value="Genomic_DNA"/>
</dbReference>
<dbReference type="Proteomes" id="UP000051315">
    <property type="component" value="Unassembled WGS sequence"/>
</dbReference>
<dbReference type="AlphaFoldDB" id="A0A0R1W0L2"/>
<dbReference type="InterPro" id="IPR002611">
    <property type="entry name" value="IstB_ATP-bd"/>
</dbReference>
<dbReference type="PATRIC" id="fig|1423735.3.peg.1096"/>
<dbReference type="Gene3D" id="3.40.50.300">
    <property type="entry name" value="P-loop containing nucleotide triphosphate hydrolases"/>
    <property type="match status" value="1"/>
</dbReference>
<feature type="domain" description="Primosomal DnaI N-terminal" evidence="2">
    <location>
        <begin position="1"/>
        <end position="95"/>
    </location>
</feature>
<evidence type="ECO:0000313" key="4">
    <source>
        <dbReference type="Proteomes" id="UP000051315"/>
    </source>
</evidence>
<reference evidence="3 4" key="1">
    <citation type="journal article" date="2015" name="Genome Announc.">
        <title>Expanding the biotechnology potential of lactobacilli through comparative genomics of 213 strains and associated genera.</title>
        <authorList>
            <person name="Sun Z."/>
            <person name="Harris H.M."/>
            <person name="McCann A."/>
            <person name="Guo C."/>
            <person name="Argimon S."/>
            <person name="Zhang W."/>
            <person name="Yang X."/>
            <person name="Jeffery I.B."/>
            <person name="Cooney J.C."/>
            <person name="Kagawa T.F."/>
            <person name="Liu W."/>
            <person name="Song Y."/>
            <person name="Salvetti E."/>
            <person name="Wrobel A."/>
            <person name="Rasinkangas P."/>
            <person name="Parkhill J."/>
            <person name="Rea M.C."/>
            <person name="O'Sullivan O."/>
            <person name="Ritari J."/>
            <person name="Douillard F.P."/>
            <person name="Paul Ross R."/>
            <person name="Yang R."/>
            <person name="Briner A.E."/>
            <person name="Felis G.E."/>
            <person name="de Vos W.M."/>
            <person name="Barrangou R."/>
            <person name="Klaenhammer T.R."/>
            <person name="Caufield P.W."/>
            <person name="Cui Y."/>
            <person name="Zhang H."/>
            <person name="O'Toole P.W."/>
        </authorList>
    </citation>
    <scope>NUCLEOTIDE SEQUENCE [LARGE SCALE GENOMIC DNA]</scope>
    <source>
        <strain evidence="3 4">DSM 17758</strain>
    </source>
</reference>
<protein>
    <submittedName>
        <fullName evidence="3">Primosome component</fullName>
    </submittedName>
</protein>